<comment type="caution">
    <text evidence="1">The sequence shown here is derived from an EMBL/GenBank/DDBJ whole genome shotgun (WGS) entry which is preliminary data.</text>
</comment>
<dbReference type="EMBL" id="LAZR01068362">
    <property type="protein sequence ID" value="KKK49779.1"/>
    <property type="molecule type" value="Genomic_DNA"/>
</dbReference>
<sequence>MIPLITRLSARLDKLDKRFNNLLAQSQRSELTGGVERVLFADKETAGQAGRLIFITDARKVGEGAAAGTGTLCYDDGTDWYRVGDDTVVAV</sequence>
<reference evidence="1" key="1">
    <citation type="journal article" date="2015" name="Nature">
        <title>Complex archaea that bridge the gap between prokaryotes and eukaryotes.</title>
        <authorList>
            <person name="Spang A."/>
            <person name="Saw J.H."/>
            <person name="Jorgensen S.L."/>
            <person name="Zaremba-Niedzwiedzka K."/>
            <person name="Martijn J."/>
            <person name="Lind A.E."/>
            <person name="van Eijk R."/>
            <person name="Schleper C."/>
            <person name="Guy L."/>
            <person name="Ettema T.J."/>
        </authorList>
    </citation>
    <scope>NUCLEOTIDE SEQUENCE</scope>
</reference>
<accession>A0A0F8Y6H3</accession>
<gene>
    <name evidence="1" type="ORF">LCGC14_3131610</name>
</gene>
<evidence type="ECO:0000313" key="1">
    <source>
        <dbReference type="EMBL" id="KKK49779.1"/>
    </source>
</evidence>
<proteinExistence type="predicted"/>
<organism evidence="1">
    <name type="scientific">marine sediment metagenome</name>
    <dbReference type="NCBI Taxonomy" id="412755"/>
    <lineage>
        <taxon>unclassified sequences</taxon>
        <taxon>metagenomes</taxon>
        <taxon>ecological metagenomes</taxon>
    </lineage>
</organism>
<protein>
    <submittedName>
        <fullName evidence="1">Uncharacterized protein</fullName>
    </submittedName>
</protein>
<name>A0A0F8Y6H3_9ZZZZ</name>
<dbReference type="AlphaFoldDB" id="A0A0F8Y6H3"/>